<evidence type="ECO:0000313" key="2">
    <source>
        <dbReference type="Proteomes" id="UP000321424"/>
    </source>
</evidence>
<protein>
    <submittedName>
        <fullName evidence="1">Uncharacterized protein</fullName>
    </submittedName>
</protein>
<name>A0A511MKK3_9NOCA</name>
<keyword evidence="2" id="KW-1185">Reference proteome</keyword>
<sequence length="80" mass="9020">MLELHDRDKLDDHLLGANPTVRDCDGQWAFVAWDSPGDNARLIRRAANGWTTYARFPHDVCWAKAAGDGVPARMKDHFPC</sequence>
<dbReference type="RefSeq" id="WP_147137630.1">
    <property type="nucleotide sequence ID" value="NZ_BJXA01000046.1"/>
</dbReference>
<dbReference type="AlphaFoldDB" id="A0A511MKK3"/>
<accession>A0A511MKK3</accession>
<comment type="caution">
    <text evidence="1">The sequence shown here is derived from an EMBL/GenBank/DDBJ whole genome shotgun (WGS) entry which is preliminary data.</text>
</comment>
<proteinExistence type="predicted"/>
<reference evidence="1 2" key="1">
    <citation type="submission" date="2019-07" db="EMBL/GenBank/DDBJ databases">
        <title>Whole genome shotgun sequence of Nocardia ninae NBRC 108245.</title>
        <authorList>
            <person name="Hosoyama A."/>
            <person name="Uohara A."/>
            <person name="Ohji S."/>
            <person name="Ichikawa N."/>
        </authorList>
    </citation>
    <scope>NUCLEOTIDE SEQUENCE [LARGE SCALE GENOMIC DNA]</scope>
    <source>
        <strain evidence="1 2">NBRC 108245</strain>
    </source>
</reference>
<dbReference type="OrthoDB" id="4569302at2"/>
<dbReference type="EMBL" id="BJXA01000046">
    <property type="protein sequence ID" value="GEM41164.1"/>
    <property type="molecule type" value="Genomic_DNA"/>
</dbReference>
<dbReference type="Proteomes" id="UP000321424">
    <property type="component" value="Unassembled WGS sequence"/>
</dbReference>
<evidence type="ECO:0000313" key="1">
    <source>
        <dbReference type="EMBL" id="GEM41164.1"/>
    </source>
</evidence>
<gene>
    <name evidence="1" type="ORF">NN4_56830</name>
</gene>
<organism evidence="1 2">
    <name type="scientific">Nocardia ninae NBRC 108245</name>
    <dbReference type="NCBI Taxonomy" id="1210091"/>
    <lineage>
        <taxon>Bacteria</taxon>
        <taxon>Bacillati</taxon>
        <taxon>Actinomycetota</taxon>
        <taxon>Actinomycetes</taxon>
        <taxon>Mycobacteriales</taxon>
        <taxon>Nocardiaceae</taxon>
        <taxon>Nocardia</taxon>
    </lineage>
</organism>